<dbReference type="EMBL" id="FUXE01000006">
    <property type="protein sequence ID" value="SJZ64721.1"/>
    <property type="molecule type" value="Genomic_DNA"/>
</dbReference>
<dbReference type="Proteomes" id="UP000190121">
    <property type="component" value="Unassembled WGS sequence"/>
</dbReference>
<gene>
    <name evidence="2" type="ORF">SAMN02745171_00716</name>
</gene>
<feature type="region of interest" description="Disordered" evidence="1">
    <location>
        <begin position="62"/>
        <end position="94"/>
    </location>
</feature>
<dbReference type="AlphaFoldDB" id="A0A1T4MCW9"/>
<evidence type="ECO:0000256" key="1">
    <source>
        <dbReference type="SAM" id="MobiDB-lite"/>
    </source>
</evidence>
<dbReference type="STRING" id="29524.SAMN02745171_00716"/>
<keyword evidence="3" id="KW-1185">Reference proteome</keyword>
<evidence type="ECO:0000313" key="3">
    <source>
        <dbReference type="Proteomes" id="UP000190121"/>
    </source>
</evidence>
<name>A0A1T4MCW9_9PORP</name>
<reference evidence="3" key="1">
    <citation type="submission" date="2017-02" db="EMBL/GenBank/DDBJ databases">
        <authorList>
            <person name="Varghese N."/>
            <person name="Submissions S."/>
        </authorList>
    </citation>
    <scope>NUCLEOTIDE SEQUENCE [LARGE SCALE GENOMIC DNA]</scope>
    <source>
        <strain evidence="3">ATCC 51356</strain>
    </source>
</reference>
<evidence type="ECO:0000313" key="2">
    <source>
        <dbReference type="EMBL" id="SJZ64721.1"/>
    </source>
</evidence>
<accession>A0A1T4MCW9</accession>
<protein>
    <submittedName>
        <fullName evidence="2">Uncharacterized protein</fullName>
    </submittedName>
</protein>
<sequence length="147" mass="16475">MSRSSTTINSQNLGESNQSCILSPQLLCAEKNRTKLSLKRNPPPTIRNTIATTSMILSIKREPKSLEKERCSRRARAAHRQTSPARGKSRFIEKQPHEANTTLILLGGGVLKGAISNLQRRPLKKLAKTPIKIEANMIFHRILLSKR</sequence>
<organism evidence="2 3">
    <name type="scientific">Porphyromonas circumdentaria</name>
    <dbReference type="NCBI Taxonomy" id="29524"/>
    <lineage>
        <taxon>Bacteria</taxon>
        <taxon>Pseudomonadati</taxon>
        <taxon>Bacteroidota</taxon>
        <taxon>Bacteroidia</taxon>
        <taxon>Bacteroidales</taxon>
        <taxon>Porphyromonadaceae</taxon>
        <taxon>Porphyromonas</taxon>
    </lineage>
</organism>
<proteinExistence type="predicted"/>
<feature type="compositionally biased region" description="Basic and acidic residues" evidence="1">
    <location>
        <begin position="62"/>
        <end position="72"/>
    </location>
</feature>